<evidence type="ECO:0000256" key="1">
    <source>
        <dbReference type="SAM" id="SignalP"/>
    </source>
</evidence>
<keyword evidence="3" id="KW-1185">Reference proteome</keyword>
<feature type="chain" id="PRO_5012083488" description="Porin" evidence="1">
    <location>
        <begin position="20"/>
        <end position="47"/>
    </location>
</feature>
<dbReference type="RefSeq" id="WP_244426712.1">
    <property type="nucleotide sequence ID" value="NZ_AJQT01000104.1"/>
</dbReference>
<reference evidence="2 3" key="1">
    <citation type="submission" date="2017-08" db="EMBL/GenBank/DDBJ databases">
        <title>Multipartite genome sequences of Sinorhizobium species nodulating soybeans.</title>
        <authorList>
            <person name="Tian C.F."/>
        </authorList>
    </citation>
    <scope>NUCLEOTIDE SEQUENCE [LARGE SCALE GENOMIC DNA]</scope>
    <source>
        <strain evidence="2 3">CCBAU 05684</strain>
    </source>
</reference>
<protein>
    <recommendedName>
        <fullName evidence="4">Porin</fullName>
    </recommendedName>
</protein>
<proteinExistence type="predicted"/>
<name>A0A249PBU8_9HYPH</name>
<dbReference type="KEGG" id="esj:SJ05684_c18000"/>
<evidence type="ECO:0000313" key="2">
    <source>
        <dbReference type="EMBL" id="ASY63242.1"/>
    </source>
</evidence>
<sequence>MCRYTVLAALCMTAGAASAGELDALQGGSVYLGAFGGVVYYTEEEDG</sequence>
<feature type="signal peptide" evidence="1">
    <location>
        <begin position="1"/>
        <end position="19"/>
    </location>
</feature>
<dbReference type="AlphaFoldDB" id="A0A249PBU8"/>
<gene>
    <name evidence="2" type="ORF">SJ05684_c18000</name>
</gene>
<dbReference type="EMBL" id="CP023067">
    <property type="protein sequence ID" value="ASY63242.1"/>
    <property type="molecule type" value="Genomic_DNA"/>
</dbReference>
<accession>A0A249PBU8</accession>
<organism evidence="2 3">
    <name type="scientific">Sinorhizobium sojae CCBAU 05684</name>
    <dbReference type="NCBI Taxonomy" id="716928"/>
    <lineage>
        <taxon>Bacteria</taxon>
        <taxon>Pseudomonadati</taxon>
        <taxon>Pseudomonadota</taxon>
        <taxon>Alphaproteobacteria</taxon>
        <taxon>Hyphomicrobiales</taxon>
        <taxon>Rhizobiaceae</taxon>
        <taxon>Sinorhizobium/Ensifer group</taxon>
        <taxon>Sinorhizobium</taxon>
    </lineage>
</organism>
<dbReference type="Proteomes" id="UP000217211">
    <property type="component" value="Chromosome"/>
</dbReference>
<dbReference type="STRING" id="716928.GCA_000261485_04637"/>
<evidence type="ECO:0008006" key="4">
    <source>
        <dbReference type="Google" id="ProtNLM"/>
    </source>
</evidence>
<keyword evidence="1" id="KW-0732">Signal</keyword>
<evidence type="ECO:0000313" key="3">
    <source>
        <dbReference type="Proteomes" id="UP000217211"/>
    </source>
</evidence>